<dbReference type="Gene3D" id="3.20.80.10">
    <property type="entry name" value="Regulatory factor, effector binding domain"/>
    <property type="match status" value="2"/>
</dbReference>
<dbReference type="InterPro" id="IPR011256">
    <property type="entry name" value="Reg_factor_effector_dom_sf"/>
</dbReference>
<organism evidence="1 2">
    <name type="scientific">Thiorhodovibrio winogradskyi</name>
    <dbReference type="NCBI Taxonomy" id="77007"/>
    <lineage>
        <taxon>Bacteria</taxon>
        <taxon>Pseudomonadati</taxon>
        <taxon>Pseudomonadota</taxon>
        <taxon>Gammaproteobacteria</taxon>
        <taxon>Chromatiales</taxon>
        <taxon>Chromatiaceae</taxon>
        <taxon>Thiorhodovibrio</taxon>
    </lineage>
</organism>
<gene>
    <name evidence="1" type="ORF">Thiowin_02526</name>
</gene>
<reference evidence="1 2" key="1">
    <citation type="journal article" date="2023" name="Microorganisms">
        <title>Thiorhodovibrio frisius and Trv. litoralis spp. nov., Two Novel Members from a Clade of Fastidious Purple Sulfur Bacteria That Exhibit Unique Red-Shifted Light-Harvesting Capabilities.</title>
        <authorList>
            <person name="Methner A."/>
            <person name="Kuzyk S.B."/>
            <person name="Petersen J."/>
            <person name="Bauer S."/>
            <person name="Brinkmann H."/>
            <person name="Sichau K."/>
            <person name="Wanner G."/>
            <person name="Wolf J."/>
            <person name="Neumann-Schaal M."/>
            <person name="Henke P."/>
            <person name="Tank M."/>
            <person name="Sproer C."/>
            <person name="Bunk B."/>
            <person name="Overmann J."/>
        </authorList>
    </citation>
    <scope>NUCLEOTIDE SEQUENCE [LARGE SCALE GENOMIC DNA]</scope>
    <source>
        <strain evidence="1 2">DSM 6702</strain>
    </source>
</reference>
<name>A0ABZ0SAD0_9GAMM</name>
<dbReference type="PANTHER" id="PTHR11220">
    <property type="entry name" value="HEME-BINDING PROTEIN-RELATED"/>
    <property type="match status" value="1"/>
</dbReference>
<sequence length="228" mass="25228">MRTGMRTGNALLIGLVLAVQGVLLGGQVMATEEPDYAVVSEGPVFEVRRYAPQVLAETEVTGRFDKVGGEAFRRLADFIFGNNQAAEKIAMTAPVSQTPVVAKADKGGTRIPMTAPVKQQAAQTASETYRISFVMPSRFTLDTVPRSRDPRIKLREEPERLMAVLRYSGGWGESRYLEHERKLLKAVQADGLTPIGTPVYARYNSPFSLPFLRRNEVMVEIDEPKESP</sequence>
<dbReference type="PANTHER" id="PTHR11220:SF58">
    <property type="entry name" value="SOUL HEME-BINDING FAMILY PROTEIN"/>
    <property type="match status" value="1"/>
</dbReference>
<dbReference type="Pfam" id="PF04832">
    <property type="entry name" value="SOUL"/>
    <property type="match status" value="1"/>
</dbReference>
<protein>
    <submittedName>
        <fullName evidence="1">SOUL heme-binding protein</fullName>
    </submittedName>
</protein>
<dbReference type="EMBL" id="CP121472">
    <property type="protein sequence ID" value="WPL17505.1"/>
    <property type="molecule type" value="Genomic_DNA"/>
</dbReference>
<evidence type="ECO:0000313" key="1">
    <source>
        <dbReference type="EMBL" id="WPL17505.1"/>
    </source>
</evidence>
<proteinExistence type="predicted"/>
<accession>A0ABZ0SAD0</accession>
<evidence type="ECO:0000313" key="2">
    <source>
        <dbReference type="Proteomes" id="UP001432180"/>
    </source>
</evidence>
<dbReference type="Proteomes" id="UP001432180">
    <property type="component" value="Chromosome"/>
</dbReference>
<keyword evidence="2" id="KW-1185">Reference proteome</keyword>
<dbReference type="SUPFAM" id="SSF55136">
    <property type="entry name" value="Probable bacterial effector-binding domain"/>
    <property type="match status" value="2"/>
</dbReference>
<dbReference type="InterPro" id="IPR006917">
    <property type="entry name" value="SOUL_heme-bd"/>
</dbReference>